<dbReference type="InterPro" id="IPR003961">
    <property type="entry name" value="FN3_dom"/>
</dbReference>
<accession>A0A2H1YH71</accession>
<dbReference type="InterPro" id="IPR013783">
    <property type="entry name" value="Ig-like_fold"/>
</dbReference>
<organism evidence="2 3">
    <name type="scientific">Tenacibaculum piscium</name>
    <dbReference type="NCBI Taxonomy" id="1458515"/>
    <lineage>
        <taxon>Bacteria</taxon>
        <taxon>Pseudomonadati</taxon>
        <taxon>Bacteroidota</taxon>
        <taxon>Flavobacteriia</taxon>
        <taxon>Flavobacteriales</taxon>
        <taxon>Flavobacteriaceae</taxon>
        <taxon>Tenacibaculum</taxon>
    </lineage>
</organism>
<dbReference type="Proteomes" id="UP000234211">
    <property type="component" value="Unassembled WGS sequence"/>
</dbReference>
<dbReference type="RefSeq" id="WP_159459580.1">
    <property type="nucleotide sequence ID" value="NZ_OENF01000034.1"/>
</dbReference>
<protein>
    <recommendedName>
        <fullName evidence="1">Fibronectin type-III domain-containing protein</fullName>
    </recommendedName>
</protein>
<name>A0A2H1YH71_9FLAO</name>
<dbReference type="AlphaFoldDB" id="A0A2H1YH71"/>
<feature type="domain" description="Fibronectin type-III" evidence="1">
    <location>
        <begin position="77"/>
        <end position="169"/>
    </location>
</feature>
<evidence type="ECO:0000313" key="3">
    <source>
        <dbReference type="Proteomes" id="UP000234211"/>
    </source>
</evidence>
<dbReference type="PANTHER" id="PTHR46957">
    <property type="entry name" value="CYTOKINE RECEPTOR"/>
    <property type="match status" value="1"/>
</dbReference>
<dbReference type="SUPFAM" id="SSF49265">
    <property type="entry name" value="Fibronectin type III"/>
    <property type="match status" value="1"/>
</dbReference>
<dbReference type="OrthoDB" id="1427361at2"/>
<gene>
    <name evidence="2" type="ORF">TNO020_40007</name>
</gene>
<dbReference type="SMART" id="SM00060">
    <property type="entry name" value="FN3"/>
    <property type="match status" value="1"/>
</dbReference>
<dbReference type="GO" id="GO:0016020">
    <property type="term" value="C:membrane"/>
    <property type="evidence" value="ECO:0007669"/>
    <property type="project" value="UniProtKB-SubCell"/>
</dbReference>
<dbReference type="Pfam" id="PF00041">
    <property type="entry name" value="fn3"/>
    <property type="match status" value="2"/>
</dbReference>
<reference evidence="3" key="1">
    <citation type="submission" date="2017-11" db="EMBL/GenBank/DDBJ databases">
        <authorList>
            <person name="Duchaud E."/>
        </authorList>
    </citation>
    <scope>NUCLEOTIDE SEQUENCE [LARGE SCALE GENOMIC DNA]</scope>
    <source>
        <strain evidence="3">Tenacibaculum sp. TNO020</strain>
    </source>
</reference>
<sequence>MIQWTPPTVQDGFTYSYSIILDDKTIFHSLTDTASSWVFTTLNEGQTYTFKVIANSDNGASTEETITFTTIVHPNLSDFDIMVDSFTNTTANITWTPSTYPNHTSSINYDIYLNGKQQNPKLSAIYGTNYNFTDLTPNTEYIVKIIANKTVGHPVKTLSREIRFTTEKSYQTHPTLTVTEAVLYTPSSQYFSNQLKIKFSDSISAIDFDKVSIGGIIINNFMTYSTAIMSNTFSSENYNKILFNNAGYVIITENGITYKVKFDIVEKTN</sequence>
<evidence type="ECO:0000259" key="1">
    <source>
        <dbReference type="PROSITE" id="PS50853"/>
    </source>
</evidence>
<dbReference type="InterPro" id="IPR050713">
    <property type="entry name" value="RTP_Phos/Ushers"/>
</dbReference>
<proteinExistence type="predicted"/>
<feature type="domain" description="Fibronectin type-III" evidence="1">
    <location>
        <begin position="1"/>
        <end position="75"/>
    </location>
</feature>
<evidence type="ECO:0000313" key="2">
    <source>
        <dbReference type="EMBL" id="SOS74790.1"/>
    </source>
</evidence>
<dbReference type="PROSITE" id="PS50853">
    <property type="entry name" value="FN3"/>
    <property type="match status" value="2"/>
</dbReference>
<dbReference type="EMBL" id="OENF01000034">
    <property type="protein sequence ID" value="SOS74790.1"/>
    <property type="molecule type" value="Genomic_DNA"/>
</dbReference>
<keyword evidence="3" id="KW-1185">Reference proteome</keyword>
<dbReference type="CDD" id="cd00063">
    <property type="entry name" value="FN3"/>
    <property type="match status" value="2"/>
</dbReference>
<dbReference type="InterPro" id="IPR036116">
    <property type="entry name" value="FN3_sf"/>
</dbReference>
<dbReference type="PANTHER" id="PTHR46957:SF3">
    <property type="entry name" value="CYTOKINE RECEPTOR"/>
    <property type="match status" value="1"/>
</dbReference>
<dbReference type="Gene3D" id="2.60.40.10">
    <property type="entry name" value="Immunoglobulins"/>
    <property type="match status" value="2"/>
</dbReference>